<evidence type="ECO:0000313" key="1">
    <source>
        <dbReference type="EMBL" id="SMY11645.1"/>
    </source>
</evidence>
<sequence>MDLNDESPVASVSTTGPHRGRAAAAAAALALTLAACTSGEGLERQGPADVEGLERDPRASSLQLPAADTAHVQMPTQFGQLVTVEPAWDLPVQRGEDIFLSAEETDRALVFRAVDSTGAVRWSAERPLACAGFVVTQDAEGRDLAVLTDAETSEDDLSVTTASAYDLGTGEQVWGPVEVPGPHTGPGLVFEAPPEGFMGQSGEPAVLDPTTGERLSDDGRVIGEFNGTILRVEGDDVTAQTGAGHEWSTPLSEIGGGAFSLEAHAAATAADGLALLDTGEGAGPLLDLESGELLAGDVHDVARDTGSATIAVLDGDGLTVLDDEGDEQLAMSVREGTTLEAVVGVLVYVRDGGSVRVHNGITGTIAQAYAKDGAGPVAVPSLVTREGTGALNAGNRTLLTTDRVVEDRG</sequence>
<proteinExistence type="predicted"/>
<reference evidence="2" key="1">
    <citation type="submission" date="2017-03" db="EMBL/GenBank/DDBJ databases">
        <authorList>
            <person name="Monnet C."/>
        </authorList>
    </citation>
    <scope>NUCLEOTIDE SEQUENCE [LARGE SCALE GENOMIC DNA]</scope>
    <source>
        <strain evidence="2">SJ5-8</strain>
    </source>
</reference>
<dbReference type="AlphaFoldDB" id="A0A2H1L4J3"/>
<gene>
    <name evidence="1" type="ORF">BJEO58_01231</name>
</gene>
<keyword evidence="2" id="KW-1185">Reference proteome</keyword>
<evidence type="ECO:0000313" key="2">
    <source>
        <dbReference type="Proteomes" id="UP000234462"/>
    </source>
</evidence>
<protein>
    <recommendedName>
        <fullName evidence="3">PQQ-like domain-containing protein</fullName>
    </recommendedName>
</protein>
<dbReference type="OrthoDB" id="3422572at2"/>
<name>A0A2H1L4J3_9MICO</name>
<accession>A0A2H1L4J3</accession>
<dbReference type="Proteomes" id="UP000234462">
    <property type="component" value="Unassembled WGS sequence"/>
</dbReference>
<dbReference type="EMBL" id="FXZM01000005">
    <property type="protein sequence ID" value="SMY11645.1"/>
    <property type="molecule type" value="Genomic_DNA"/>
</dbReference>
<evidence type="ECO:0008006" key="3">
    <source>
        <dbReference type="Google" id="ProtNLM"/>
    </source>
</evidence>
<dbReference type="RefSeq" id="WP_101588616.1">
    <property type="nucleotide sequence ID" value="NZ_FXZM01000005.1"/>
</dbReference>
<organism evidence="1 2">
    <name type="scientific">Brevibacterium jeotgali</name>
    <dbReference type="NCBI Taxonomy" id="1262550"/>
    <lineage>
        <taxon>Bacteria</taxon>
        <taxon>Bacillati</taxon>
        <taxon>Actinomycetota</taxon>
        <taxon>Actinomycetes</taxon>
        <taxon>Micrococcales</taxon>
        <taxon>Brevibacteriaceae</taxon>
        <taxon>Brevibacterium</taxon>
    </lineage>
</organism>